<dbReference type="InterPro" id="IPR036226">
    <property type="entry name" value="LipOase_C_sf"/>
</dbReference>
<reference evidence="6" key="1">
    <citation type="submission" date="2025-08" db="UniProtKB">
        <authorList>
            <consortium name="Ensembl"/>
        </authorList>
    </citation>
    <scope>IDENTIFICATION</scope>
</reference>
<evidence type="ECO:0000256" key="2">
    <source>
        <dbReference type="ARBA" id="ARBA00022964"/>
    </source>
</evidence>
<protein>
    <recommendedName>
        <fullName evidence="5">Lipoxygenase domain-containing protein</fullName>
    </recommendedName>
</protein>
<dbReference type="InParanoid" id="A0A663EZP7"/>
<dbReference type="GO" id="GO:0016702">
    <property type="term" value="F:oxidoreductase activity, acting on single donors with incorporation of molecular oxygen, incorporation of two atoms of oxygen"/>
    <property type="evidence" value="ECO:0007669"/>
    <property type="project" value="InterPro"/>
</dbReference>
<feature type="domain" description="Lipoxygenase" evidence="5">
    <location>
        <begin position="45"/>
        <end position="158"/>
    </location>
</feature>
<dbReference type="GO" id="GO:0046872">
    <property type="term" value="F:metal ion binding"/>
    <property type="evidence" value="ECO:0007669"/>
    <property type="project" value="UniProtKB-KW"/>
</dbReference>
<organism evidence="6 7">
    <name type="scientific">Aquila chrysaetos chrysaetos</name>
    <dbReference type="NCBI Taxonomy" id="223781"/>
    <lineage>
        <taxon>Eukaryota</taxon>
        <taxon>Metazoa</taxon>
        <taxon>Chordata</taxon>
        <taxon>Craniata</taxon>
        <taxon>Vertebrata</taxon>
        <taxon>Euteleostomi</taxon>
        <taxon>Archelosauria</taxon>
        <taxon>Archosauria</taxon>
        <taxon>Dinosauria</taxon>
        <taxon>Saurischia</taxon>
        <taxon>Theropoda</taxon>
        <taxon>Coelurosauria</taxon>
        <taxon>Aves</taxon>
        <taxon>Neognathae</taxon>
        <taxon>Neoaves</taxon>
        <taxon>Telluraves</taxon>
        <taxon>Accipitrimorphae</taxon>
        <taxon>Accipitriformes</taxon>
        <taxon>Accipitridae</taxon>
        <taxon>Accipitrinae</taxon>
        <taxon>Aquila</taxon>
    </lineage>
</organism>
<dbReference type="InterPro" id="IPR000907">
    <property type="entry name" value="LipOase"/>
</dbReference>
<dbReference type="Ensembl" id="ENSACCT00020018704.1">
    <property type="protein sequence ID" value="ENSACCP00020017920.1"/>
    <property type="gene ID" value="ENSACCG00020012316.1"/>
</dbReference>
<name>A0A663EZP7_AQUCH</name>
<evidence type="ECO:0000259" key="5">
    <source>
        <dbReference type="PROSITE" id="PS51393"/>
    </source>
</evidence>
<dbReference type="AlphaFoldDB" id="A0A663EZP7"/>
<dbReference type="Gene3D" id="1.20.245.10">
    <property type="entry name" value="Lipoxygenase-1, Domain 5"/>
    <property type="match status" value="1"/>
</dbReference>
<feature type="region of interest" description="Disordered" evidence="4">
    <location>
        <begin position="1"/>
        <end position="25"/>
    </location>
</feature>
<evidence type="ECO:0000256" key="4">
    <source>
        <dbReference type="SAM" id="MobiDB-lite"/>
    </source>
</evidence>
<evidence type="ECO:0000256" key="3">
    <source>
        <dbReference type="ARBA" id="ARBA00023002"/>
    </source>
</evidence>
<dbReference type="PROSITE" id="PS51393">
    <property type="entry name" value="LIPOXYGENASE_3"/>
    <property type="match status" value="1"/>
</dbReference>
<keyword evidence="1" id="KW-0479">Metal-binding</keyword>
<evidence type="ECO:0000313" key="7">
    <source>
        <dbReference type="Proteomes" id="UP000472275"/>
    </source>
</evidence>
<sequence length="158" mass="17879">MTVGCPHLTSGEHPHPTHLHAKGTSPSILSTCQRDVPTPLHLGESFVPNAPSSMRHPPPMAKGKAFLQHFLDTLPEVDTTANILVALILLSSRLDDTVRRLLGQYLEERFTEAEPRRIIRTFRGELEEIRDLLEERNHVAMLRYNYLNPLETENSISI</sequence>
<dbReference type="InterPro" id="IPR013819">
    <property type="entry name" value="LipOase_C"/>
</dbReference>
<reference evidence="6" key="2">
    <citation type="submission" date="2025-09" db="UniProtKB">
        <authorList>
            <consortium name="Ensembl"/>
        </authorList>
    </citation>
    <scope>IDENTIFICATION</scope>
</reference>
<evidence type="ECO:0000256" key="1">
    <source>
        <dbReference type="ARBA" id="ARBA00022723"/>
    </source>
</evidence>
<evidence type="ECO:0000313" key="6">
    <source>
        <dbReference type="Ensembl" id="ENSACCP00020017920.1"/>
    </source>
</evidence>
<keyword evidence="7" id="KW-1185">Reference proteome</keyword>
<dbReference type="Proteomes" id="UP000472275">
    <property type="component" value="Unassembled WGS sequence"/>
</dbReference>
<accession>A0A663EZP7</accession>
<dbReference type="PANTHER" id="PTHR11771">
    <property type="entry name" value="LIPOXYGENASE"/>
    <property type="match status" value="1"/>
</dbReference>
<keyword evidence="2" id="KW-0223">Dioxygenase</keyword>
<proteinExistence type="predicted"/>
<dbReference type="SUPFAM" id="SSF48484">
    <property type="entry name" value="Lipoxigenase"/>
    <property type="match status" value="1"/>
</dbReference>
<dbReference type="GeneTree" id="ENSGT00940000166257"/>
<keyword evidence="3" id="KW-0560">Oxidoreductase</keyword>
<dbReference type="GO" id="GO:0034440">
    <property type="term" value="P:lipid oxidation"/>
    <property type="evidence" value="ECO:0007669"/>
    <property type="project" value="InterPro"/>
</dbReference>